<keyword evidence="1" id="KW-0175">Coiled coil</keyword>
<organism evidence="4 5">
    <name type="scientific">Halobacillus trueperi</name>
    <dbReference type="NCBI Taxonomy" id="156205"/>
    <lineage>
        <taxon>Bacteria</taxon>
        <taxon>Bacillati</taxon>
        <taxon>Bacillota</taxon>
        <taxon>Bacilli</taxon>
        <taxon>Bacillales</taxon>
        <taxon>Bacillaceae</taxon>
        <taxon>Halobacillus</taxon>
    </lineage>
</organism>
<gene>
    <name evidence="4" type="ORF">DYE48_04465</name>
</gene>
<feature type="coiled-coil region" evidence="1">
    <location>
        <begin position="253"/>
        <end position="299"/>
    </location>
</feature>
<dbReference type="AlphaFoldDB" id="A0A3E0JD08"/>
<evidence type="ECO:0000256" key="2">
    <source>
        <dbReference type="SAM" id="MobiDB-lite"/>
    </source>
</evidence>
<keyword evidence="3" id="KW-1133">Transmembrane helix</keyword>
<comment type="caution">
    <text evidence="4">The sequence shown here is derived from an EMBL/GenBank/DDBJ whole genome shotgun (WGS) entry which is preliminary data.</text>
</comment>
<dbReference type="EMBL" id="QUAE01000002">
    <property type="protein sequence ID" value="REJ10740.1"/>
    <property type="molecule type" value="Genomic_DNA"/>
</dbReference>
<sequence>MPDIYIWLLTIALAYIILRFIPINLPMKGRMILWLTGALISALALLATITYTFWMGILATLVLGIVFTVLLQEKAPQVFAGQDNTGETPGVQKNTPHTEDYDYGYQNEEDEEHILEGENPEGVASPIADERSVRIEDLSHENLEMKEEQGIPALETTGGEGEHSRSSEVEVNWNESEEAILENDDLTEDSSVEDIQTQEDKFNFSEGDDEALLLEEELAQLRMEEESEGYGEDLENSEDVTEEELMAERNLHLDIEENELELEFIKAEELQSDIENTDNSTAEEDLKSKEEIINEINDSTDSDKDITREMNNQEEEMSVDNREEIIYPVTTHDMDPDIEDNEDSLALEEDYEEELIADEALRKQLLELMIEKIEYMEEQMTGFEYENYVKAHLSEKLPDLEYYSISKFLIKYYIKNEKTDELVLFVGELIDKFASYSLLIEELRYVLQQQVQYTK</sequence>
<feature type="region of interest" description="Disordered" evidence="2">
    <location>
        <begin position="80"/>
        <end position="103"/>
    </location>
</feature>
<feature type="transmembrane region" description="Helical" evidence="3">
    <location>
        <begin position="6"/>
        <end position="24"/>
    </location>
</feature>
<keyword evidence="5" id="KW-1185">Reference proteome</keyword>
<keyword evidence="3" id="KW-0812">Transmembrane</keyword>
<feature type="transmembrane region" description="Helical" evidence="3">
    <location>
        <begin position="31"/>
        <end position="47"/>
    </location>
</feature>
<keyword evidence="3" id="KW-0472">Membrane</keyword>
<proteinExistence type="predicted"/>
<protein>
    <submittedName>
        <fullName evidence="4">Uncharacterized protein</fullName>
    </submittedName>
</protein>
<name>A0A3E0JD08_9BACI</name>
<reference evidence="4 5" key="1">
    <citation type="submission" date="2018-08" db="EMBL/GenBank/DDBJ databases">
        <title>Genome sequence of Halobacillus trueperi KCTC 3686.</title>
        <authorList>
            <person name="Cho K.H."/>
            <person name="Kwak M.-J."/>
            <person name="Kim B.-Y."/>
            <person name="Chun J."/>
        </authorList>
    </citation>
    <scope>NUCLEOTIDE SEQUENCE [LARGE SCALE GENOMIC DNA]</scope>
    <source>
        <strain evidence="4 5">KCTC 3686</strain>
    </source>
</reference>
<evidence type="ECO:0000256" key="3">
    <source>
        <dbReference type="SAM" id="Phobius"/>
    </source>
</evidence>
<feature type="region of interest" description="Disordered" evidence="2">
    <location>
        <begin position="141"/>
        <end position="173"/>
    </location>
</feature>
<evidence type="ECO:0000256" key="1">
    <source>
        <dbReference type="SAM" id="Coils"/>
    </source>
</evidence>
<evidence type="ECO:0000313" key="5">
    <source>
        <dbReference type="Proteomes" id="UP000256305"/>
    </source>
</evidence>
<accession>A0A3E0JD08</accession>
<feature type="compositionally biased region" description="Polar residues" evidence="2">
    <location>
        <begin position="82"/>
        <end position="95"/>
    </location>
</feature>
<dbReference type="Proteomes" id="UP000256305">
    <property type="component" value="Unassembled WGS sequence"/>
</dbReference>
<dbReference type="RefSeq" id="WP_115822581.1">
    <property type="nucleotide sequence ID" value="NZ_QUAE01000002.1"/>
</dbReference>
<evidence type="ECO:0000313" key="4">
    <source>
        <dbReference type="EMBL" id="REJ10740.1"/>
    </source>
</evidence>